<dbReference type="InterPro" id="IPR002525">
    <property type="entry name" value="Transp_IS110-like_N"/>
</dbReference>
<keyword evidence="4" id="KW-1185">Reference proteome</keyword>
<dbReference type="InterPro" id="IPR047650">
    <property type="entry name" value="Transpos_IS110"/>
</dbReference>
<evidence type="ECO:0000259" key="2">
    <source>
        <dbReference type="Pfam" id="PF02371"/>
    </source>
</evidence>
<organism evidence="3 4">
    <name type="scientific">Geoalkalibacter halelectricus</name>
    <dbReference type="NCBI Taxonomy" id="2847045"/>
    <lineage>
        <taxon>Bacteria</taxon>
        <taxon>Pseudomonadati</taxon>
        <taxon>Thermodesulfobacteriota</taxon>
        <taxon>Desulfuromonadia</taxon>
        <taxon>Desulfuromonadales</taxon>
        <taxon>Geoalkalibacteraceae</taxon>
        <taxon>Geoalkalibacter</taxon>
    </lineage>
</organism>
<dbReference type="Pfam" id="PF01548">
    <property type="entry name" value="DEDD_Tnp_IS110"/>
    <property type="match status" value="1"/>
</dbReference>
<proteinExistence type="predicted"/>
<feature type="domain" description="Transposase IS110-like N-terminal" evidence="1">
    <location>
        <begin position="9"/>
        <end position="155"/>
    </location>
</feature>
<dbReference type="PANTHER" id="PTHR33055">
    <property type="entry name" value="TRANSPOSASE FOR INSERTION SEQUENCE ELEMENT IS1111A"/>
    <property type="match status" value="1"/>
</dbReference>
<evidence type="ECO:0000313" key="4">
    <source>
        <dbReference type="Proteomes" id="UP001060414"/>
    </source>
</evidence>
<dbReference type="InterPro" id="IPR003346">
    <property type="entry name" value="Transposase_20"/>
</dbReference>
<gene>
    <name evidence="3" type="ORF">L9S41_17225</name>
</gene>
<evidence type="ECO:0000313" key="3">
    <source>
        <dbReference type="EMBL" id="UWZ79402.1"/>
    </source>
</evidence>
<feature type="domain" description="Transposase IS116/IS110/IS902 C-terminal" evidence="2">
    <location>
        <begin position="225"/>
        <end position="298"/>
    </location>
</feature>
<sequence length="369" mass="41234">MSKSTTAFVGLDVHKDSIDIAVAEAGRNGEVRHLGTIGGDLVSLGKAVRKLRSWYSRLHFVYEAGPCGYQVYRCLSAQGLDCTVVSPSMIPKRSGDRVKTDRRDCLQLARLHRAGELSPIYVPGAEDEAIRDLVRSREDARIAGHKARQQLKALLLRNGIRYEGKSSWTAAHLRWIARLKLPLEAQQIAFQEYLDTVTAAAARVERITEEIRRAAASWRMAPLVEALQALRGVQFIVAVTVVAELGDLTRFDNPRELSAFVGLVPSEYSSGPSVRRGAITKTGNVHARRVLVEAAWHYRQPARVTPILRQRLEKLAPVVQEIAWKAQLRLCNRFRRLTAVGKCSQKVVTAVARELIMFMWAIAREVKQA</sequence>
<reference evidence="3" key="1">
    <citation type="journal article" date="2022" name="Environ. Microbiol.">
        <title>Geoalkalibacter halelectricus SAP #1 sp. nov. possessing extracellular electron transfer and mineral#reducing capabilities from a haloalkaline environment.</title>
        <authorList>
            <person name="Yadav S."/>
            <person name="Singh R."/>
            <person name="Sundharam S.S."/>
            <person name="Chaudhary S."/>
            <person name="Krishnamurthi S."/>
            <person name="Patil S.A."/>
        </authorList>
    </citation>
    <scope>NUCLEOTIDE SEQUENCE</scope>
    <source>
        <strain evidence="3">SAP-1</strain>
    </source>
</reference>
<name>A0ABY5ZN69_9BACT</name>
<accession>A0ABY5ZN69</accession>
<protein>
    <submittedName>
        <fullName evidence="3">IS110 family transposase</fullName>
    </submittedName>
</protein>
<dbReference type="NCBIfam" id="NF033542">
    <property type="entry name" value="transpos_IS110"/>
    <property type="match status" value="1"/>
</dbReference>
<evidence type="ECO:0000259" key="1">
    <source>
        <dbReference type="Pfam" id="PF01548"/>
    </source>
</evidence>
<dbReference type="Pfam" id="PF02371">
    <property type="entry name" value="Transposase_20"/>
    <property type="match status" value="1"/>
</dbReference>
<dbReference type="Proteomes" id="UP001060414">
    <property type="component" value="Chromosome"/>
</dbReference>
<dbReference type="PANTHER" id="PTHR33055:SF13">
    <property type="entry name" value="TRANSPOSASE"/>
    <property type="match status" value="1"/>
</dbReference>
<dbReference type="EMBL" id="CP092109">
    <property type="protein sequence ID" value="UWZ79402.1"/>
    <property type="molecule type" value="Genomic_DNA"/>
</dbReference>
<dbReference type="RefSeq" id="WP_260747754.1">
    <property type="nucleotide sequence ID" value="NZ_CP092109.1"/>
</dbReference>